<reference evidence="2 3" key="1">
    <citation type="submission" date="2020-08" db="EMBL/GenBank/DDBJ databases">
        <title>Sequencing the genomes of 1000 actinobacteria strains.</title>
        <authorList>
            <person name="Klenk H.-P."/>
        </authorList>
    </citation>
    <scope>NUCLEOTIDE SEQUENCE [LARGE SCALE GENOMIC DNA]</scope>
    <source>
        <strain evidence="2 3">DSM 45809</strain>
    </source>
</reference>
<dbReference type="SUPFAM" id="SSF109854">
    <property type="entry name" value="DinB/YfiT-like putative metalloenzymes"/>
    <property type="match status" value="1"/>
</dbReference>
<sequence length="213" mass="23179">MDEQAVWQVIDEQRRSLALLLDKLTDEQWRHPSLCAGWTVRDVAAHLTLQQLGLADLLSTMAHWRGSMDRTIAHMARRRAAARSTGQLIAEIRDLAGSHRPTLGVTHVETLSDILIHAQDIAVPLGLPHDLPAEAAAVSATRLFTMRWPPPLPSKRRVTGFHLSATDIAWSHGTGPQVHGPMRALLLTCAGRPVALGELSGPGVPALTAALRR</sequence>
<name>A0A7W7H491_9ACTN</name>
<dbReference type="InterPro" id="IPR024344">
    <property type="entry name" value="MDMPI_metal-binding"/>
</dbReference>
<dbReference type="Gene3D" id="1.20.120.450">
    <property type="entry name" value="dinb family like domain"/>
    <property type="match status" value="1"/>
</dbReference>
<dbReference type="Proteomes" id="UP000546162">
    <property type="component" value="Unassembled WGS sequence"/>
</dbReference>
<dbReference type="Pfam" id="PF11716">
    <property type="entry name" value="MDMPI_N"/>
    <property type="match status" value="1"/>
</dbReference>
<protein>
    <submittedName>
        <fullName evidence="2">Uncharacterized protein (TIGR03083 family)</fullName>
    </submittedName>
</protein>
<dbReference type="NCBIfam" id="TIGR03083">
    <property type="entry name" value="maleylpyruvate isomerase family mycothiol-dependent enzyme"/>
    <property type="match status" value="1"/>
</dbReference>
<dbReference type="AlphaFoldDB" id="A0A7W7H491"/>
<dbReference type="InterPro" id="IPR017517">
    <property type="entry name" value="Maleyloyr_isom"/>
</dbReference>
<dbReference type="EMBL" id="JACHNB010000001">
    <property type="protein sequence ID" value="MBB4743698.1"/>
    <property type="molecule type" value="Genomic_DNA"/>
</dbReference>
<proteinExistence type="predicted"/>
<keyword evidence="3" id="KW-1185">Reference proteome</keyword>
<dbReference type="RefSeq" id="WP_185043957.1">
    <property type="nucleotide sequence ID" value="NZ_BAABFG010000005.1"/>
</dbReference>
<organism evidence="2 3">
    <name type="scientific">Actinoplanes octamycinicus</name>
    <dbReference type="NCBI Taxonomy" id="135948"/>
    <lineage>
        <taxon>Bacteria</taxon>
        <taxon>Bacillati</taxon>
        <taxon>Actinomycetota</taxon>
        <taxon>Actinomycetes</taxon>
        <taxon>Micromonosporales</taxon>
        <taxon>Micromonosporaceae</taxon>
        <taxon>Actinoplanes</taxon>
    </lineage>
</organism>
<dbReference type="InterPro" id="IPR034660">
    <property type="entry name" value="DinB/YfiT-like"/>
</dbReference>
<feature type="domain" description="Mycothiol-dependent maleylpyruvate isomerase metal-binding" evidence="1">
    <location>
        <begin position="12"/>
        <end position="96"/>
    </location>
</feature>
<gene>
    <name evidence="2" type="ORF">BJY16_007157</name>
</gene>
<evidence type="ECO:0000259" key="1">
    <source>
        <dbReference type="Pfam" id="PF11716"/>
    </source>
</evidence>
<evidence type="ECO:0000313" key="2">
    <source>
        <dbReference type="EMBL" id="MBB4743698.1"/>
    </source>
</evidence>
<comment type="caution">
    <text evidence="2">The sequence shown here is derived from an EMBL/GenBank/DDBJ whole genome shotgun (WGS) entry which is preliminary data.</text>
</comment>
<evidence type="ECO:0000313" key="3">
    <source>
        <dbReference type="Proteomes" id="UP000546162"/>
    </source>
</evidence>
<accession>A0A7W7H491</accession>
<dbReference type="GO" id="GO:0046872">
    <property type="term" value="F:metal ion binding"/>
    <property type="evidence" value="ECO:0007669"/>
    <property type="project" value="InterPro"/>
</dbReference>